<reference evidence="2 3" key="1">
    <citation type="submission" date="2021-02" db="EMBL/GenBank/DDBJ databases">
        <title>Leishmania (Mundinia) enrietti genome sequencing and assembly.</title>
        <authorList>
            <person name="Almutairi H."/>
            <person name="Gatherer D."/>
        </authorList>
    </citation>
    <scope>NUCLEOTIDE SEQUENCE [LARGE SCALE GENOMIC DNA]</scope>
    <source>
        <strain evidence="2">CUR178</strain>
    </source>
</reference>
<organism evidence="2 3">
    <name type="scientific">Leishmania enriettii</name>
    <dbReference type="NCBI Taxonomy" id="5663"/>
    <lineage>
        <taxon>Eukaryota</taxon>
        <taxon>Discoba</taxon>
        <taxon>Euglenozoa</taxon>
        <taxon>Kinetoplastea</taxon>
        <taxon>Metakinetoplastina</taxon>
        <taxon>Trypanosomatida</taxon>
        <taxon>Trypanosomatidae</taxon>
        <taxon>Leishmaniinae</taxon>
        <taxon>Leishmania</taxon>
    </lineage>
</organism>
<dbReference type="InterPro" id="IPR019341">
    <property type="entry name" value="Alpha/Gamma-adaptin-bd_p34"/>
</dbReference>
<dbReference type="KEGG" id="lenr:94172170"/>
<keyword evidence="3" id="KW-1185">Reference proteome</keyword>
<dbReference type="PANTHER" id="PTHR14659">
    <property type="entry name" value="ALPHA- AND GAMMA-ADAPTIN-BINDING PROTEIN P34"/>
    <property type="match status" value="1"/>
</dbReference>
<protein>
    <submittedName>
        <fullName evidence="2">Uncharacterized protein</fullName>
    </submittedName>
</protein>
<name>A0A836KPQ7_LEIEN</name>
<dbReference type="EMBL" id="JAFHKP010000024">
    <property type="protein sequence ID" value="KAG5478250.1"/>
    <property type="molecule type" value="Genomic_DNA"/>
</dbReference>
<dbReference type="Proteomes" id="UP000674179">
    <property type="component" value="Chromosome 24"/>
</dbReference>
<evidence type="ECO:0000313" key="3">
    <source>
        <dbReference type="Proteomes" id="UP000674179"/>
    </source>
</evidence>
<gene>
    <name evidence="2" type="ORF">CUR178_04965</name>
</gene>
<proteinExistence type="predicted"/>
<dbReference type="OrthoDB" id="273684at2759"/>
<dbReference type="GeneID" id="94172170"/>
<evidence type="ECO:0000256" key="1">
    <source>
        <dbReference type="SAM" id="MobiDB-lite"/>
    </source>
</evidence>
<dbReference type="PANTHER" id="PTHR14659:SF1">
    <property type="entry name" value="ALPHA- AND GAMMA-ADAPTIN-BINDING PROTEIN P34"/>
    <property type="match status" value="1"/>
</dbReference>
<dbReference type="AlphaFoldDB" id="A0A836KPQ7"/>
<sequence length="1171" mass="125078">MAHVYLLDVSYLASFEDWLPQSSSAPPLSWRCAAELTQWTSVAAVKNAWATACAEAAAVTPAASAAVHDKFLASAVAPCGPEREGYMRLSMDEDGEETKAAAPSTLAANEAGGPTGSMYVIHTFPSAARIQNKYFSAALTLVTGAPLRLPSCYGNHCFSAADPCDITADLLRRCPAGQGCSREACVSHNSDVGSYGGVLLARITQDPADIPWHAFPQSGCLFHVIMVFFDSVTDVCRVETAAPESLAAIKEGLRTEDADVCCGPLKEGATPRENSIDGAAASLQERKERWKYFAAENGYECIFHTAVCPPSPAAHMAGPVEHDGREAGNSAADAQLESVSVASGVRGFLEAPLAGSNRLYQILCNTLWPAGVRRPAAAASGTQSGGHSGEESDAATQKSKSLKQPHGNAFVVVCDDEEAVWRLFQWREDGCARTLRRRLRYFTSAVRLPAQPPAEGGHIRVALVNRYYAAVVQPRLVQTAFFDARMQELLDRYWEQHITAENGSGDLCPDAPAVVLWPPTTSASRFLRSEREARSTAAISADADDEGMRASYPPLEVILDSLARLGCRDVVVVVSERRGDAVLNGLTEYEALMCEGRSTEVVQLDSALCTAVSDDAVETDVNGPPVPAIREDDDIWATHGADRLHELLHCVKWGQAHLMASAASPTGRLADRRHNSGLLLVCGRTPSEEEAWVRDVLEALSAAPSSTRSKSATVSAEDYLRLAAPTVAAALGVALRKDTAELGGRAARAAVEVDVSNSYFHARVDVYVEGGLQSYYTAPPPQLSGRREMPPGWDDAHDAYVVVTNLCTLQKAAHAIAESPRDTADGDIGSADIVGGAQAILGRVISTLSRRQKEEWLTELIEAPVAHSTSQKVPNIPADTPLVLLYIADVLGTDTGRVELAEQLLCTLARPAAGGAATPPRENSTASGDVDDGCVPIELVFASDPLSLVTGAATAGRCAGLAVEGTARVREAFEQHVWPHRHSRLHLRRRASSIPPAIPAKELAASLRGSAKVVAATTPDSFVDRGTPKSPPSAAPASAAVAGVSVTTNASAVVPREARSVDIPWLAPIIGCALPNDFLVDPETLRSVPVRAVRDALRNAERIADVDPLGVDCRQSGDVELPQRRKSLRQSHDEEELMQWMEKMKRYGHRLDAALRKGQAEVLALALEKML</sequence>
<accession>A0A836KPQ7</accession>
<comment type="caution">
    <text evidence="2">The sequence shown here is derived from an EMBL/GenBank/DDBJ whole genome shotgun (WGS) entry which is preliminary data.</text>
</comment>
<evidence type="ECO:0000313" key="2">
    <source>
        <dbReference type="EMBL" id="KAG5478250.1"/>
    </source>
</evidence>
<dbReference type="RefSeq" id="XP_067692715.1">
    <property type="nucleotide sequence ID" value="XM_067836660.1"/>
</dbReference>
<feature type="region of interest" description="Disordered" evidence="1">
    <location>
        <begin position="377"/>
        <end position="402"/>
    </location>
</feature>